<evidence type="ECO:0000313" key="11">
    <source>
        <dbReference type="Proteomes" id="UP000247498"/>
    </source>
</evidence>
<keyword evidence="11" id="KW-1185">Reference proteome</keyword>
<evidence type="ECO:0000256" key="7">
    <source>
        <dbReference type="SAM" id="Coils"/>
    </source>
</evidence>
<gene>
    <name evidence="10" type="ORF">Rsub_05643</name>
</gene>
<dbReference type="Gene3D" id="6.20.240.20">
    <property type="match status" value="1"/>
</dbReference>
<organism evidence="10 11">
    <name type="scientific">Raphidocelis subcapitata</name>
    <dbReference type="NCBI Taxonomy" id="307507"/>
    <lineage>
        <taxon>Eukaryota</taxon>
        <taxon>Viridiplantae</taxon>
        <taxon>Chlorophyta</taxon>
        <taxon>core chlorophytes</taxon>
        <taxon>Chlorophyceae</taxon>
        <taxon>CS clade</taxon>
        <taxon>Sphaeropleales</taxon>
        <taxon>Selenastraceae</taxon>
        <taxon>Raphidocelis</taxon>
    </lineage>
</organism>
<dbReference type="PROSITE" id="PS50096">
    <property type="entry name" value="IQ"/>
    <property type="match status" value="7"/>
</dbReference>
<dbReference type="PRINTS" id="PR00193">
    <property type="entry name" value="MYOSINHEAVY"/>
</dbReference>
<dbReference type="Gene3D" id="1.10.10.820">
    <property type="match status" value="1"/>
</dbReference>
<dbReference type="EMBL" id="BDRX01000037">
    <property type="protein sequence ID" value="GBF93032.1"/>
    <property type="molecule type" value="Genomic_DNA"/>
</dbReference>
<feature type="compositionally biased region" description="Pro residues" evidence="8">
    <location>
        <begin position="1116"/>
        <end position="1129"/>
    </location>
</feature>
<dbReference type="PANTHER" id="PTHR13140:SF781">
    <property type="entry name" value="MYOSIN-15"/>
    <property type="match status" value="1"/>
</dbReference>
<comment type="similarity">
    <text evidence="6">Belongs to the TRAFAC class myosin-kinesin ATPase superfamily. Myosin family.</text>
</comment>
<dbReference type="GO" id="GO:0007015">
    <property type="term" value="P:actin filament organization"/>
    <property type="evidence" value="ECO:0007669"/>
    <property type="project" value="TreeGrafter"/>
</dbReference>
<dbReference type="Gene3D" id="1.20.5.190">
    <property type="match status" value="3"/>
</dbReference>
<dbReference type="Proteomes" id="UP000247498">
    <property type="component" value="Unassembled WGS sequence"/>
</dbReference>
<evidence type="ECO:0000313" key="10">
    <source>
        <dbReference type="EMBL" id="GBF93032.1"/>
    </source>
</evidence>
<keyword evidence="2 6" id="KW-0067">ATP-binding</keyword>
<sequence>MATATATGGPAMHHAHPGTAVWVRRPAGAPGGAPEWAPGVVAAADAAGVVVRVEGAGEVAAPAADVHLRAADEGVQDLIRLTHLNEPSVLAALTTRYGAGAIYTQTGPSIVIAVNPFRPVPGLYDAAAMERYRCAGAAGGAVDGAAEAGGAADGAAPPHVFSVASQAYWRMRREGKGQALLVTGESGAGKTETSKLIMKYLAYLGGYQPASSGGGSSSGSESGAAAVADDAAGAPGCAPAGSVEQRVLESNPLLEAFGNAKTVRNDNSSRFGKYIELHFSRRGAISGARIHTYLLERSRLVHTAKGERNFHIFYQLLAGATPEERARWHLGPGAASHRLAAAAGCVALPGVDDAADLETTRHAMRAVGIGPAEQERIFSLLSALVHLGDLEFAPCPRDGDDACALPEAGARALASAAALLGVEAGALLKAVTTRTRVTPDGPIVSPLGARAASDTRDALSKVVYARLFDWLVARINAAIGEDPARASTIGLLDIYGFESFEFNDLEQFCINLANEKLQQHFNHHVFKQEQAAYEHEGIDWSYIDFVDNADVLELIEGRMGLLDLLDEACRFNSTTPRDLADKLLATRPTAAAGAGAAGAAAPRLARAKRHAAAFCVSHYAGPVTYRTDNMLDKNRDFVIAEHRTLLASASCALLAELFGADAAAADGAAGGGAAGGAAGRKGFQFVSVGSQFKRQLAELASKLSQLHPHYVRCIKPNPAGVPAALDSAYTLEQLKCGGIMEAVRIANAGYPLRRGFGEFVDAFWPLAPHLWEPRLARRRAPASDGAGASSDADRDAAGELLRAAERRAPAALRQGADWQVGRSMVFLRATAAGALSRMLAQALDAAAVSVQSGWRGAVARREAARARAAVLRLQAGARGMLARAEARRRREARAAAALQAAWRGLLARRELAAKRAAAVATQTAWRAHVARARFLRLRAAALTLQAGARGAIARAEARRRREARAATAVQAAWRAAAARRALAAARGAATALQAAWRGRAARADFAAQWTPEKNEAARTIQKLWRRRHVTRSRVLRLRLQRAFIAYADLWHSATALQCAWRRHAAVKKAQEMRDELRRATFRRNAAMFQSMAAAAASGAKPRSPAPRAAAPRPAGGRPPSPRVPAPKPAPGGRSVVCTTFRIAAVPAPCGAAPSSPTPAESAAAATAAARLAATWTAPGGYPGYYGSDGVRASYADVVKGDSVSHLPSGERLQQRIGELRERAKVTSLLGVWQQRLQQQQQQRAAAQRSREVQMRQREHAVWQRQQQLMRLHQQRQRLEAEAAELSARRAASGYLGAPARPHQVRA</sequence>
<dbReference type="OrthoDB" id="6108017at2759"/>
<evidence type="ECO:0000256" key="3">
    <source>
        <dbReference type="ARBA" id="ARBA00023123"/>
    </source>
</evidence>
<reference evidence="10 11" key="1">
    <citation type="journal article" date="2018" name="Sci. Rep.">
        <title>Raphidocelis subcapitata (=Pseudokirchneriella subcapitata) provides an insight into genome evolution and environmental adaptations in the Sphaeropleales.</title>
        <authorList>
            <person name="Suzuki S."/>
            <person name="Yamaguchi H."/>
            <person name="Nakajima N."/>
            <person name="Kawachi M."/>
        </authorList>
    </citation>
    <scope>NUCLEOTIDE SEQUENCE [LARGE SCALE GENOMIC DNA]</scope>
    <source>
        <strain evidence="10 11">NIES-35</strain>
    </source>
</reference>
<protein>
    <recommendedName>
        <fullName evidence="9">Myosin motor domain-containing protein</fullName>
    </recommendedName>
</protein>
<dbReference type="Gene3D" id="1.20.120.720">
    <property type="entry name" value="Myosin VI head, motor domain, U50 subdomain"/>
    <property type="match status" value="1"/>
</dbReference>
<feature type="coiled-coil region" evidence="7">
    <location>
        <begin position="1229"/>
        <end position="1288"/>
    </location>
</feature>
<dbReference type="SMART" id="SM00242">
    <property type="entry name" value="MYSc"/>
    <property type="match status" value="1"/>
</dbReference>
<dbReference type="GO" id="GO:0016459">
    <property type="term" value="C:myosin complex"/>
    <property type="evidence" value="ECO:0007669"/>
    <property type="project" value="UniProtKB-KW"/>
</dbReference>
<evidence type="ECO:0000256" key="2">
    <source>
        <dbReference type="ARBA" id="ARBA00022840"/>
    </source>
</evidence>
<feature type="domain" description="Myosin motor" evidence="9">
    <location>
        <begin position="73"/>
        <end position="840"/>
    </location>
</feature>
<feature type="region of interest" description="Actin-binding" evidence="6">
    <location>
        <begin position="696"/>
        <end position="718"/>
    </location>
</feature>
<dbReference type="GO" id="GO:0051015">
    <property type="term" value="F:actin filament binding"/>
    <property type="evidence" value="ECO:0007669"/>
    <property type="project" value="TreeGrafter"/>
</dbReference>
<dbReference type="Pfam" id="PF00063">
    <property type="entry name" value="Myosin_head"/>
    <property type="match status" value="1"/>
</dbReference>
<dbReference type="InterPro" id="IPR036961">
    <property type="entry name" value="Kinesin_motor_dom_sf"/>
</dbReference>
<accession>A0A2V0P2B1</accession>
<dbReference type="GO" id="GO:0030048">
    <property type="term" value="P:actin filament-based movement"/>
    <property type="evidence" value="ECO:0007669"/>
    <property type="project" value="UniProtKB-ARBA"/>
</dbReference>
<dbReference type="InterPro" id="IPR001609">
    <property type="entry name" value="Myosin_head_motor_dom-like"/>
</dbReference>
<evidence type="ECO:0000259" key="9">
    <source>
        <dbReference type="PROSITE" id="PS51456"/>
    </source>
</evidence>
<comment type="caution">
    <text evidence="10">The sequence shown here is derived from an EMBL/GenBank/DDBJ whole genome shotgun (WGS) entry which is preliminary data.</text>
</comment>
<keyword evidence="1 6" id="KW-0547">Nucleotide-binding</keyword>
<dbReference type="GO" id="GO:0000146">
    <property type="term" value="F:microfilament motor activity"/>
    <property type="evidence" value="ECO:0007669"/>
    <property type="project" value="TreeGrafter"/>
</dbReference>
<dbReference type="PROSITE" id="PS51456">
    <property type="entry name" value="MYOSIN_MOTOR"/>
    <property type="match status" value="1"/>
</dbReference>
<dbReference type="SUPFAM" id="SSF52540">
    <property type="entry name" value="P-loop containing nucleoside triphosphate hydrolases"/>
    <property type="match status" value="1"/>
</dbReference>
<name>A0A2V0P2B1_9CHLO</name>
<dbReference type="PANTHER" id="PTHR13140">
    <property type="entry name" value="MYOSIN"/>
    <property type="match status" value="1"/>
</dbReference>
<dbReference type="Pfam" id="PF00612">
    <property type="entry name" value="IQ"/>
    <property type="match status" value="5"/>
</dbReference>
<evidence type="ECO:0000256" key="8">
    <source>
        <dbReference type="SAM" id="MobiDB-lite"/>
    </source>
</evidence>
<feature type="binding site" evidence="6">
    <location>
        <begin position="184"/>
        <end position="191"/>
    </location>
    <ligand>
        <name>ATP</name>
        <dbReference type="ChEBI" id="CHEBI:30616"/>
    </ligand>
</feature>
<dbReference type="GO" id="GO:0005524">
    <property type="term" value="F:ATP binding"/>
    <property type="evidence" value="ECO:0007669"/>
    <property type="project" value="UniProtKB-UniRule"/>
</dbReference>
<dbReference type="InterPro" id="IPR027417">
    <property type="entry name" value="P-loop_NTPase"/>
</dbReference>
<keyword evidence="5 6" id="KW-0009">Actin-binding</keyword>
<dbReference type="InParanoid" id="A0A2V0P2B1"/>
<proteinExistence type="inferred from homology"/>
<evidence type="ECO:0000256" key="6">
    <source>
        <dbReference type="PROSITE-ProRule" id="PRU00782"/>
    </source>
</evidence>
<keyword evidence="4 6" id="KW-0505">Motor protein</keyword>
<evidence type="ECO:0000256" key="5">
    <source>
        <dbReference type="ARBA" id="ARBA00023203"/>
    </source>
</evidence>
<dbReference type="InterPro" id="IPR000048">
    <property type="entry name" value="IQ_motif_EF-hand-BS"/>
</dbReference>
<dbReference type="GO" id="GO:0005737">
    <property type="term" value="C:cytoplasm"/>
    <property type="evidence" value="ECO:0007669"/>
    <property type="project" value="TreeGrafter"/>
</dbReference>
<dbReference type="Gene3D" id="3.40.850.10">
    <property type="entry name" value="Kinesin motor domain"/>
    <property type="match status" value="1"/>
</dbReference>
<feature type="region of interest" description="Disordered" evidence="8">
    <location>
        <begin position="1092"/>
        <end position="1132"/>
    </location>
</feature>
<keyword evidence="3 6" id="KW-0518">Myosin</keyword>
<dbReference type="Gene3D" id="1.20.58.530">
    <property type="match status" value="1"/>
</dbReference>
<dbReference type="FunFam" id="1.10.10.820:FF:000001">
    <property type="entry name" value="Myosin heavy chain"/>
    <property type="match status" value="1"/>
</dbReference>
<feature type="compositionally biased region" description="Low complexity" evidence="8">
    <location>
        <begin position="1092"/>
        <end position="1115"/>
    </location>
</feature>
<evidence type="ECO:0000256" key="1">
    <source>
        <dbReference type="ARBA" id="ARBA00022741"/>
    </source>
</evidence>
<dbReference type="GO" id="GO:0016020">
    <property type="term" value="C:membrane"/>
    <property type="evidence" value="ECO:0007669"/>
    <property type="project" value="TreeGrafter"/>
</dbReference>
<dbReference type="SMART" id="SM00015">
    <property type="entry name" value="IQ"/>
    <property type="match status" value="9"/>
</dbReference>
<keyword evidence="7" id="KW-0175">Coiled coil</keyword>
<evidence type="ECO:0000256" key="4">
    <source>
        <dbReference type="ARBA" id="ARBA00023175"/>
    </source>
</evidence>
<dbReference type="STRING" id="307507.A0A2V0P2B1"/>
<dbReference type="FunCoup" id="A0A2V0P2B1">
    <property type="interactions" value="1512"/>
</dbReference>